<keyword evidence="1" id="KW-0472">Membrane</keyword>
<name>A0ABN9V6M1_9DINO</name>
<accession>A0ABN9V6M1</accession>
<proteinExistence type="predicted"/>
<organism evidence="2 3">
    <name type="scientific">Prorocentrum cordatum</name>
    <dbReference type="NCBI Taxonomy" id="2364126"/>
    <lineage>
        <taxon>Eukaryota</taxon>
        <taxon>Sar</taxon>
        <taxon>Alveolata</taxon>
        <taxon>Dinophyceae</taxon>
        <taxon>Prorocentrales</taxon>
        <taxon>Prorocentraceae</taxon>
        <taxon>Prorocentrum</taxon>
    </lineage>
</organism>
<reference evidence="2" key="1">
    <citation type="submission" date="2023-10" db="EMBL/GenBank/DDBJ databases">
        <authorList>
            <person name="Chen Y."/>
            <person name="Shah S."/>
            <person name="Dougan E. K."/>
            <person name="Thang M."/>
            <person name="Chan C."/>
        </authorList>
    </citation>
    <scope>NUCLEOTIDE SEQUENCE [LARGE SCALE GENOMIC DNA]</scope>
</reference>
<keyword evidence="1" id="KW-1133">Transmembrane helix</keyword>
<dbReference type="InterPro" id="IPR011990">
    <property type="entry name" value="TPR-like_helical_dom_sf"/>
</dbReference>
<comment type="caution">
    <text evidence="2">The sequence shown here is derived from an EMBL/GenBank/DDBJ whole genome shotgun (WGS) entry which is preliminary data.</text>
</comment>
<gene>
    <name evidence="2" type="ORF">PCOR1329_LOCUS54024</name>
</gene>
<protein>
    <submittedName>
        <fullName evidence="2">Uncharacterized protein</fullName>
    </submittedName>
</protein>
<feature type="transmembrane region" description="Helical" evidence="1">
    <location>
        <begin position="25"/>
        <end position="50"/>
    </location>
</feature>
<dbReference type="Proteomes" id="UP001189429">
    <property type="component" value="Unassembled WGS sequence"/>
</dbReference>
<dbReference type="Gene3D" id="1.25.40.10">
    <property type="entry name" value="Tetratricopeptide repeat domain"/>
    <property type="match status" value="1"/>
</dbReference>
<keyword evidence="3" id="KW-1185">Reference proteome</keyword>
<keyword evidence="1" id="KW-0812">Transmembrane</keyword>
<evidence type="ECO:0000313" key="3">
    <source>
        <dbReference type="Proteomes" id="UP001189429"/>
    </source>
</evidence>
<evidence type="ECO:0000256" key="1">
    <source>
        <dbReference type="SAM" id="Phobius"/>
    </source>
</evidence>
<sequence>MRCALAWLIPSPSLRRAPPRALLMVAWGVCAASLFGAGGPSCVGLSLGMLDGSRASRTSASSTSSLAAAIKKCGSRKQWSTALELYRDACHRRLPGSSDLYTSTASACGRGTQWQRALSLLREAWGASLEPDVV</sequence>
<evidence type="ECO:0000313" key="2">
    <source>
        <dbReference type="EMBL" id="CAK0866990.1"/>
    </source>
</evidence>
<dbReference type="EMBL" id="CAUYUJ010016597">
    <property type="protein sequence ID" value="CAK0866990.1"/>
    <property type="molecule type" value="Genomic_DNA"/>
</dbReference>